<dbReference type="RefSeq" id="WP_067775230.1">
    <property type="nucleotide sequence ID" value="NZ_LIGX01000021.1"/>
</dbReference>
<dbReference type="AlphaFoldDB" id="A0A1C7PGC9"/>
<reference evidence="3" key="1">
    <citation type="submission" date="2016-09" db="EMBL/GenBank/DDBJ databases">
        <authorList>
            <person name="Koehorst J."/>
        </authorList>
    </citation>
    <scope>NUCLEOTIDE SEQUENCE [LARGE SCALE GENOMIC DNA]</scope>
</reference>
<organism evidence="2 3">
    <name type="scientific">Akkermansia glycaniphila</name>
    <dbReference type="NCBI Taxonomy" id="1679444"/>
    <lineage>
        <taxon>Bacteria</taxon>
        <taxon>Pseudomonadati</taxon>
        <taxon>Verrucomicrobiota</taxon>
        <taxon>Verrucomicrobiia</taxon>
        <taxon>Verrucomicrobiales</taxon>
        <taxon>Akkermansiaceae</taxon>
        <taxon>Akkermansia</taxon>
    </lineage>
</organism>
<dbReference type="EMBL" id="LT629973">
    <property type="protein sequence ID" value="SEH96335.1"/>
    <property type="molecule type" value="Genomic_DNA"/>
</dbReference>
<keyword evidence="3" id="KW-1185">Reference proteome</keyword>
<name>A0A1C7PGC9_9BACT</name>
<gene>
    <name evidence="2" type="ORF">PYTT_2127</name>
</gene>
<proteinExistence type="predicted"/>
<dbReference type="STRING" id="1679444.PYTT_2127"/>
<evidence type="ECO:0000313" key="2">
    <source>
        <dbReference type="EMBL" id="SEH96335.1"/>
    </source>
</evidence>
<keyword evidence="1" id="KW-0732">Signal</keyword>
<protein>
    <submittedName>
        <fullName evidence="2">Uncharacterized protein</fullName>
    </submittedName>
</protein>
<dbReference type="OrthoDB" id="198185at2"/>
<dbReference type="Proteomes" id="UP000176204">
    <property type="component" value="Chromosome I"/>
</dbReference>
<feature type="signal peptide" evidence="1">
    <location>
        <begin position="1"/>
        <end position="22"/>
    </location>
</feature>
<accession>A0A1C7PGC9</accession>
<evidence type="ECO:0000313" key="3">
    <source>
        <dbReference type="Proteomes" id="UP000176204"/>
    </source>
</evidence>
<dbReference type="KEGG" id="agl:PYTT_2127"/>
<sequence>MNTARILTIATALLAGTGTGRASNASTAVNDPVSNRSSHTPCPFTRICTPDRLDYTVETVWGSKYEGEGLNLWGSSYTAISIAAECNDLIFKTWYGVADSANHGELKYRLEYKREIGRLTIMPWYEHSFVFPGDRGIPRPGIKMAWHFNETFFAGPDVYWQEVNGRMLGYYAAFAGAQFKPASSLLLDTTLRYGYNGGYVGGTIPRGSNALDYYITLTWKYDERIELDLHASYSQALTTLRSQHRGNDFYYGARIRINF</sequence>
<feature type="chain" id="PRO_5014266638" evidence="1">
    <location>
        <begin position="23"/>
        <end position="259"/>
    </location>
</feature>
<evidence type="ECO:0000256" key="1">
    <source>
        <dbReference type="SAM" id="SignalP"/>
    </source>
</evidence>